<feature type="compositionally biased region" description="Basic and acidic residues" evidence="6">
    <location>
        <begin position="2663"/>
        <end position="2680"/>
    </location>
</feature>
<evidence type="ECO:0000313" key="10">
    <source>
        <dbReference type="EMBL" id="CAE8590364.1"/>
    </source>
</evidence>
<dbReference type="Pfam" id="PF03109">
    <property type="entry name" value="ABC1"/>
    <property type="match status" value="1"/>
</dbReference>
<feature type="domain" description="Integrase catalytic" evidence="8">
    <location>
        <begin position="953"/>
        <end position="1115"/>
    </location>
</feature>
<accession>A0A813DMK2</accession>
<name>A0A813DMK2_POLGL</name>
<feature type="region of interest" description="Disordered" evidence="6">
    <location>
        <begin position="1"/>
        <end position="57"/>
    </location>
</feature>
<feature type="compositionally biased region" description="Acidic residues" evidence="6">
    <location>
        <begin position="889"/>
        <end position="922"/>
    </location>
</feature>
<sequence length="2847" mass="315099">MAGRGGEGGKSHPTALPPGDGDDEPLPFQGGGKGGGGGNFELKNKDPPPGYDGADPGKTFKRWMREWRIWKNDTDFPIKSWGTKLMRELKGDAKEAIDSLEVEDIIGPAGHENIINKLQETLKPHMEQTMPRAFETAIFGKYRAREESYLKYISRVKAQFKDLADEGVSLEENARSYILFRFAQLEEADRNKLETWTEGCYDFNVVSKALLRLDKVQIKSRGPKQYYQDAEYFDHEPDDGNVFYEGDDYNEEYEAEYDEDENFVYMTLDELHDTYTEEEINEIFASYQDNKGFKGGGGKFKGKGGFEGKGGDKDQDKEKMRVHVELLKLRTKCAKCGQVGHLVKECTNKADSRGSSSTTSSFSPAAKPGGFAGLSAFAPTGSSASSDFFAVGSENGSATARGYMYPVFLHASAAVSSSFSSVLQSVVCKRRQAKPSDSSSSCDFSGLVTLADEMLVDTAAQDGLIGKPALLRLLDVLRSRGLQARCLQKTGKASGVGGDAKVIGVVEIPLIRHLKSNIDFEHMAMHIKTAAGAKTMSMSSYPSGHCGVNAQNMASASIHERAGLLYSRPAPPSRAFPKARASTLGRWRAVLDKVYAVLDYARLGELLRCWQPLQALPQLAAGSGSTKARLSVSARTSEIANSMGGKPLPPMKSTKKATEDPLTCTHPVASCRIFANGSAKRSVACQLCHSRWESEMAPETPTPDPTAKPASTVKLPLCLCGLTSKRYQVVKEGPTRGRHFFKCQRHVCKMFAWDPQEVEALLKEHMEEKAPQGPQAMTPEQKQKYDVYQEQMRQYLQQQEQQEEDWEEIVMDYEFCEGELLPGWRPDAEVRGAFMTTQSFVSETFFEDKDTHLPRVVRKKLNKVMQQRDKSCSRIVYHMNKDAAAAGADADDDQPQPAMDSDDEGIQSDEPQEAAGEDEASAEDLTQAEIAHITKLHQNMGHPRQEQTSAVVRNFEPNQTIGVDVVFVDGADPTKPKRPVLNIVDFGTSFQLTTFVEDKKATAVWKAFSQTWLKIFGPSMIMIVDGSKEFASLFVERASAAGMLIYLTGAKSPWQNGKTERHGAIFKMHLQVARETFEPENDEELEIMADECVAAKNRLSKRSGFSPIQRQIGHSPRLPANITSDDILKPELAASAVTSRSLQMQRVAMETFLKCDAQDRMMSQVGGTRHGHPSGRCQSLDLHVGRTLEGVSRTTSPRHELRSSSRGHDVGYQSLRDELYRKAKTTYKDVSGEQAPEADGDGERRFDGADEAQDVQGRAPDADVAEAADAVSERDDGERVPDCGSTGRDVRPRLIPSAGVPQPVPSPLPSEQNTPVLQPSPVNDDEFSDVELAPPDPRPEAPVEETPVEEVLRSISMANRLDGLRGEPMRNPPSTEGRFEPYFQDDGGAYFFYIDDENTGESYLGEIFLSTDEVKENSITDWKAWTASDTKEWTRVEATGAVKLHDVATSRNIRKQLEKEGKLDRIMPSRVVRRMKPGDQPGEPPTEKSRWCVVGHKDPDYMSLERRSPSGSEEELMVVLQAGASHKMPGYVIDLQNAFMQSDKLDRKAGTLYAKPPVGVGLPGVDSEQLIEIKAGVYGLGDASRHWRNSLIPELEKLGYIKSKLAPTTFRLHDDLGKLQGLIVVEIDDLFTVGHGEQKARLDKLSQRFKFGKYRSIHGDPDGASFNGRRIRQKLDYGFEVDMGKFVKERLSTVKFAKGRKSTPGALANANEISQGRDNWKAVEAMHKRPDLNLKIHPIALEDLRLRCISDASYANAQENRSQGSQAVIAYHKDLLDGKNAQCSLLHWHSGKIQQVVNSTLAAETRSLSTAVAQLTWYMCMLEDICHGGFDLKDWRQTLQDRGAQIFVKDIANEQLKQAICIVDAKSLFDHLAREAVGGADKRNAIEIQIIRQNLAEINAGVRWIPHQQMVVDGLTKRSGNLAALYQMLDTGYLQIAEEATEMQKRAIGRDGVPKGDGKGEKGKKGKALDPLFILVRRRASRGILFIFVIGRDLPGLLRRAQYFQLMSFQLQFSFRLFAVAMYLSSAPVTFDVQFVLVLRRMAAQFLATTKIGADAFFAGMGGETNCLPQAAGIAEGAPDGFGNWQKVEYALEAGGSRATPGAERASLWRPPQLDGLNRDEAAFDQDRLVEYIIARPLDIAIRAVSTLWLAFGIWRSWRPWEESEPTLSLSLRREGPGTPRGEALRTGLQKMGVFFVKVGQTAAQRPDIVGDEIAEELKGLQETSKPFSDEVALRTIADDLGHKGPLAPGVLYEGCQDPNGEPLLAELDPKNVASASLGQVYRGRMHGGREVALKVQRPGVREVLGLDWAVAIMFTRFYQFVIGSPNDYGAVVDTVARGVRMELDYHNEAANAEEFACRHAFLPFVSSPGSIPELMAPPGKARVLALDWYPSRAPKELSTVERRAMVEMAVEACVIQLLVTGFVHADPHEGNLRLGDDGRVVFLDFGLMDRVDFGVMESCAVGVQHVLSKDWLKLSSVFQQVRFTPTPMMRNMAYGIKTKPRYEPASNEEFAADFGEMLEQQAGGQSRFGALAITLKKLSERYLMLTPPFVALLCRTFITLEGLLAEDPVLMEEYNVYKVALPFAIQRVLSPRTTNGRAALRSAFLRESRFWIWPIRYCGSPVTPNWTALGQLLAAGSELDEPAQDGACGSDLPDPEATPVEGGKEDNSSKHGSNGREEAAPGFDSLTFSASAGTQRRLLRTTEGAALRRIAYDVDIFNALRSFLVSREAQPVRKAAMLALAARWAAAWRSHGEVRTLRPLGPRCAAAARGWGQWQESQPFPLPPAALWRSRRAWRLVLRRQLRLTLLPPWRLLWRSALLVGQVLPAGSLLLLRSAFAAWREVRAAA</sequence>
<dbReference type="SMART" id="SM00343">
    <property type="entry name" value="ZnF_C2HC"/>
    <property type="match status" value="1"/>
</dbReference>
<dbReference type="PROSITE" id="PS51999">
    <property type="entry name" value="ZF_GRF"/>
    <property type="match status" value="1"/>
</dbReference>
<dbReference type="EMBL" id="CAJNNV010004234">
    <property type="protein sequence ID" value="CAE8590364.1"/>
    <property type="molecule type" value="Genomic_DNA"/>
</dbReference>
<dbReference type="SUPFAM" id="SSF53098">
    <property type="entry name" value="Ribonuclease H-like"/>
    <property type="match status" value="1"/>
</dbReference>
<dbReference type="Pfam" id="PF00098">
    <property type="entry name" value="zf-CCHC"/>
    <property type="match status" value="1"/>
</dbReference>
<dbReference type="InterPro" id="IPR004147">
    <property type="entry name" value="ABC1_dom"/>
</dbReference>
<dbReference type="PROSITE" id="PS50994">
    <property type="entry name" value="INTEGRASE"/>
    <property type="match status" value="1"/>
</dbReference>
<dbReference type="InterPro" id="IPR012337">
    <property type="entry name" value="RNaseH-like_sf"/>
</dbReference>
<dbReference type="GO" id="GO:0015074">
    <property type="term" value="P:DNA integration"/>
    <property type="evidence" value="ECO:0007669"/>
    <property type="project" value="InterPro"/>
</dbReference>
<dbReference type="PANTHER" id="PTHR10566:SF123">
    <property type="entry name" value="PROTEIN KINASE SUPERFAMILY PROTEIN"/>
    <property type="match status" value="1"/>
</dbReference>
<gene>
    <name evidence="10" type="ORF">PGLA1383_LOCUS9086</name>
</gene>
<feature type="compositionally biased region" description="Gly residues" evidence="6">
    <location>
        <begin position="29"/>
        <end position="39"/>
    </location>
</feature>
<evidence type="ECO:0000259" key="8">
    <source>
        <dbReference type="PROSITE" id="PS50994"/>
    </source>
</evidence>
<dbReference type="InterPro" id="IPR011009">
    <property type="entry name" value="Kinase-like_dom_sf"/>
</dbReference>
<evidence type="ECO:0000313" key="11">
    <source>
        <dbReference type="Proteomes" id="UP000654075"/>
    </source>
</evidence>
<dbReference type="InterPro" id="IPR010666">
    <property type="entry name" value="Znf_GRF"/>
</dbReference>
<feature type="compositionally biased region" description="Polar residues" evidence="6">
    <location>
        <begin position="1309"/>
        <end position="1321"/>
    </location>
</feature>
<evidence type="ECO:0000256" key="3">
    <source>
        <dbReference type="ARBA" id="ARBA00022771"/>
    </source>
</evidence>
<organism evidence="10 11">
    <name type="scientific">Polarella glacialis</name>
    <name type="common">Dinoflagellate</name>
    <dbReference type="NCBI Taxonomy" id="89957"/>
    <lineage>
        <taxon>Eukaryota</taxon>
        <taxon>Sar</taxon>
        <taxon>Alveolata</taxon>
        <taxon>Dinophyceae</taxon>
        <taxon>Suessiales</taxon>
        <taxon>Suessiaceae</taxon>
        <taxon>Polarella</taxon>
    </lineage>
</organism>
<evidence type="ECO:0000256" key="5">
    <source>
        <dbReference type="PROSITE-ProRule" id="PRU00047"/>
    </source>
</evidence>
<dbReference type="InterPro" id="IPR050154">
    <property type="entry name" value="UbiB_kinase"/>
</dbReference>
<dbReference type="InterPro" id="IPR001584">
    <property type="entry name" value="Integrase_cat-core"/>
</dbReference>
<dbReference type="SUPFAM" id="SSF56112">
    <property type="entry name" value="Protein kinase-like (PK-like)"/>
    <property type="match status" value="1"/>
</dbReference>
<proteinExistence type="inferred from homology"/>
<dbReference type="CDD" id="cd05121">
    <property type="entry name" value="ABC1_ADCK3-like"/>
    <property type="match status" value="1"/>
</dbReference>
<reference evidence="10" key="1">
    <citation type="submission" date="2021-02" db="EMBL/GenBank/DDBJ databases">
        <authorList>
            <person name="Dougan E. K."/>
            <person name="Rhodes N."/>
            <person name="Thang M."/>
            <person name="Chan C."/>
        </authorList>
    </citation>
    <scope>NUCLEOTIDE SEQUENCE</scope>
</reference>
<evidence type="ECO:0000256" key="6">
    <source>
        <dbReference type="SAM" id="MobiDB-lite"/>
    </source>
</evidence>
<protein>
    <recommendedName>
        <fullName evidence="12">Copia protein</fullName>
    </recommendedName>
</protein>
<evidence type="ECO:0008006" key="12">
    <source>
        <dbReference type="Google" id="ProtNLM"/>
    </source>
</evidence>
<feature type="domain" description="CCHC-type" evidence="7">
    <location>
        <begin position="332"/>
        <end position="348"/>
    </location>
</feature>
<evidence type="ECO:0000259" key="7">
    <source>
        <dbReference type="PROSITE" id="PS50158"/>
    </source>
</evidence>
<comment type="similarity">
    <text evidence="1">Belongs to the protein kinase superfamily. ADCK protein kinase family.</text>
</comment>
<keyword evidence="11" id="KW-1185">Reference proteome</keyword>
<evidence type="ECO:0000259" key="9">
    <source>
        <dbReference type="PROSITE" id="PS51999"/>
    </source>
</evidence>
<feature type="compositionally biased region" description="Basic and acidic residues" evidence="6">
    <location>
        <begin position="1197"/>
        <end position="1231"/>
    </location>
</feature>
<keyword evidence="2" id="KW-0479">Metal-binding</keyword>
<evidence type="ECO:0000256" key="1">
    <source>
        <dbReference type="ARBA" id="ARBA00009670"/>
    </source>
</evidence>
<feature type="region of interest" description="Disordered" evidence="6">
    <location>
        <begin position="2643"/>
        <end position="2687"/>
    </location>
</feature>
<comment type="caution">
    <text evidence="10">The sequence shown here is derived from an EMBL/GenBank/DDBJ whole genome shotgun (WGS) entry which is preliminary data.</text>
</comment>
<dbReference type="Proteomes" id="UP000654075">
    <property type="component" value="Unassembled WGS sequence"/>
</dbReference>
<keyword evidence="4" id="KW-0862">Zinc</keyword>
<dbReference type="InterPro" id="IPR001878">
    <property type="entry name" value="Znf_CCHC"/>
</dbReference>
<evidence type="ECO:0000256" key="2">
    <source>
        <dbReference type="ARBA" id="ARBA00022723"/>
    </source>
</evidence>
<feature type="region of interest" description="Disordered" evidence="6">
    <location>
        <begin position="638"/>
        <end position="658"/>
    </location>
</feature>
<dbReference type="PANTHER" id="PTHR10566">
    <property type="entry name" value="CHAPERONE-ACTIVITY OF BC1 COMPLEX CABC1 -RELATED"/>
    <property type="match status" value="1"/>
</dbReference>
<evidence type="ECO:0000256" key="4">
    <source>
        <dbReference type="ARBA" id="ARBA00022833"/>
    </source>
</evidence>
<dbReference type="PROSITE" id="PS50158">
    <property type="entry name" value="ZF_CCHC"/>
    <property type="match status" value="1"/>
</dbReference>
<feature type="region of interest" description="Disordered" evidence="6">
    <location>
        <begin position="884"/>
        <end position="923"/>
    </location>
</feature>
<dbReference type="Gene3D" id="3.30.420.10">
    <property type="entry name" value="Ribonuclease H-like superfamily/Ribonuclease H"/>
    <property type="match status" value="1"/>
</dbReference>
<feature type="domain" description="GRF-type" evidence="9">
    <location>
        <begin position="718"/>
        <end position="757"/>
    </location>
</feature>
<feature type="compositionally biased region" description="Basic and acidic residues" evidence="6">
    <location>
        <begin position="1271"/>
        <end position="1281"/>
    </location>
</feature>
<keyword evidence="3 5" id="KW-0863">Zinc-finger</keyword>
<dbReference type="GO" id="GO:0003676">
    <property type="term" value="F:nucleic acid binding"/>
    <property type="evidence" value="ECO:0007669"/>
    <property type="project" value="InterPro"/>
</dbReference>
<dbReference type="InterPro" id="IPR036397">
    <property type="entry name" value="RNaseH_sf"/>
</dbReference>
<feature type="region of interest" description="Disordered" evidence="6">
    <location>
        <begin position="1189"/>
        <end position="1381"/>
    </location>
</feature>
<dbReference type="GO" id="GO:0008270">
    <property type="term" value="F:zinc ion binding"/>
    <property type="evidence" value="ECO:0007669"/>
    <property type="project" value="UniProtKB-KW"/>
</dbReference>